<dbReference type="PANTHER" id="PTHR30482:SF20">
    <property type="entry name" value="HIGH-AFFINITY BRANCHED-CHAIN AMINO ACID TRANSPORT SYSTEM PERMEASE PROTEIN LIVM"/>
    <property type="match status" value="1"/>
</dbReference>
<proteinExistence type="predicted"/>
<dbReference type="PANTHER" id="PTHR30482">
    <property type="entry name" value="HIGH-AFFINITY BRANCHED-CHAIN AMINO ACID TRANSPORT SYSTEM PERMEASE"/>
    <property type="match status" value="1"/>
</dbReference>
<feature type="transmembrane region" description="Helical" evidence="6">
    <location>
        <begin position="294"/>
        <end position="313"/>
    </location>
</feature>
<dbReference type="Proteomes" id="UP001180616">
    <property type="component" value="Chromosome"/>
</dbReference>
<accession>A0ABY9R1B9</accession>
<evidence type="ECO:0000256" key="3">
    <source>
        <dbReference type="ARBA" id="ARBA00022692"/>
    </source>
</evidence>
<feature type="transmembrane region" description="Helical" evidence="6">
    <location>
        <begin position="140"/>
        <end position="157"/>
    </location>
</feature>
<gene>
    <name evidence="7" type="primary">livM</name>
    <name evidence="7" type="ORF">KPS_003028</name>
</gene>
<dbReference type="RefSeq" id="WP_309540997.1">
    <property type="nucleotide sequence ID" value="NZ_CP133659.1"/>
</dbReference>
<feature type="transmembrane region" description="Helical" evidence="6">
    <location>
        <begin position="7"/>
        <end position="28"/>
    </location>
</feature>
<feature type="transmembrane region" description="Helical" evidence="6">
    <location>
        <begin position="192"/>
        <end position="210"/>
    </location>
</feature>
<feature type="transmembrane region" description="Helical" evidence="6">
    <location>
        <begin position="244"/>
        <end position="263"/>
    </location>
</feature>
<comment type="subcellular location">
    <subcellularLocation>
        <location evidence="1">Cell membrane</location>
        <topology evidence="1">Multi-pass membrane protein</topology>
    </subcellularLocation>
</comment>
<evidence type="ECO:0000256" key="4">
    <source>
        <dbReference type="ARBA" id="ARBA00022989"/>
    </source>
</evidence>
<protein>
    <submittedName>
        <fullName evidence="7">High-affinity branched-chain amino acid ABC transporter permease LivM</fullName>
    </submittedName>
</protein>
<dbReference type="InterPro" id="IPR043428">
    <property type="entry name" value="LivM-like"/>
</dbReference>
<keyword evidence="8" id="KW-1185">Reference proteome</keyword>
<name>A0ABY9R1B9_9BACT</name>
<keyword evidence="2" id="KW-1003">Cell membrane</keyword>
<dbReference type="EMBL" id="CP133659">
    <property type="protein sequence ID" value="WMW64947.1"/>
    <property type="molecule type" value="Genomic_DNA"/>
</dbReference>
<keyword evidence="5 6" id="KW-0472">Membrane</keyword>
<feature type="transmembrane region" description="Helical" evidence="6">
    <location>
        <begin position="163"/>
        <end position="185"/>
    </location>
</feature>
<reference evidence="7" key="1">
    <citation type="submission" date="2023-09" db="EMBL/GenBank/DDBJ databases">
        <authorList>
            <consortium name="CW5 consortium"/>
            <person name="Lu C.-W."/>
        </authorList>
    </citation>
    <scope>NUCLEOTIDE SEQUENCE</scope>
    <source>
        <strain evidence="7">KPS</strain>
    </source>
</reference>
<keyword evidence="3 6" id="KW-0812">Transmembrane</keyword>
<organism evidence="7 8">
    <name type="scientific">Nitratidesulfovibrio liaohensis</name>
    <dbReference type="NCBI Taxonomy" id="2604158"/>
    <lineage>
        <taxon>Bacteria</taxon>
        <taxon>Pseudomonadati</taxon>
        <taxon>Thermodesulfobacteriota</taxon>
        <taxon>Desulfovibrionia</taxon>
        <taxon>Desulfovibrionales</taxon>
        <taxon>Desulfovibrionaceae</taxon>
        <taxon>Nitratidesulfovibrio</taxon>
    </lineage>
</organism>
<evidence type="ECO:0000256" key="1">
    <source>
        <dbReference type="ARBA" id="ARBA00004651"/>
    </source>
</evidence>
<keyword evidence="4 6" id="KW-1133">Transmembrane helix</keyword>
<dbReference type="Pfam" id="PF02653">
    <property type="entry name" value="BPD_transp_2"/>
    <property type="match status" value="1"/>
</dbReference>
<sequence length="415" mass="44440">MQGLKKSILVSLWFMFLTFPLMVIRIDSLNGTIDWRWENMLGMGVGSFVLSFVWRFMLARKEAGRAAAAGGAMSARGAWFERLRSDPKAAVPALAVLLAAFLVLPWVVSTYQTNIMISALLYVMLGLGLNIVVGLSGQLVLGYVAFYAVGAYSYAILNSNFGLGFWSVLPIGGAMAALFGILLGFPVLRLRGDYLAIVTLGFGEIIRLVLENWSSFSQGPSGIANIERPGLLGMQLSVSDATTYIYYLILAAVIVTILAVTRLKNSRIGRAWQALREDEIACQAMGIDITTTKLTAFALGACWAGFAGVIFAAKTTFINPASFTFLESAMVLAMVVLGGMGSVIGVSVGALVLILLPEYLRAFSEYRMLIFGATMVLMMVFRPQGLVSPGRTKYNVPDAQGAGADAARPAAGGNA</sequence>
<feature type="transmembrane region" description="Helical" evidence="6">
    <location>
        <begin position="368"/>
        <end position="387"/>
    </location>
</feature>
<feature type="transmembrane region" description="Helical" evidence="6">
    <location>
        <begin position="114"/>
        <end position="133"/>
    </location>
</feature>
<evidence type="ECO:0000256" key="5">
    <source>
        <dbReference type="ARBA" id="ARBA00023136"/>
    </source>
</evidence>
<dbReference type="NCBIfam" id="NF008450">
    <property type="entry name" value="PRK11301.1"/>
    <property type="match status" value="1"/>
</dbReference>
<evidence type="ECO:0000256" key="6">
    <source>
        <dbReference type="SAM" id="Phobius"/>
    </source>
</evidence>
<evidence type="ECO:0000313" key="7">
    <source>
        <dbReference type="EMBL" id="WMW64947.1"/>
    </source>
</evidence>
<evidence type="ECO:0000256" key="2">
    <source>
        <dbReference type="ARBA" id="ARBA00022475"/>
    </source>
</evidence>
<feature type="transmembrane region" description="Helical" evidence="6">
    <location>
        <begin position="89"/>
        <end position="108"/>
    </location>
</feature>
<feature type="transmembrane region" description="Helical" evidence="6">
    <location>
        <begin position="40"/>
        <end position="58"/>
    </location>
</feature>
<dbReference type="InterPro" id="IPR001851">
    <property type="entry name" value="ABC_transp_permease"/>
</dbReference>
<evidence type="ECO:0000313" key="8">
    <source>
        <dbReference type="Proteomes" id="UP001180616"/>
    </source>
</evidence>
<feature type="transmembrane region" description="Helical" evidence="6">
    <location>
        <begin position="333"/>
        <end position="356"/>
    </location>
</feature>
<dbReference type="CDD" id="cd06581">
    <property type="entry name" value="TM_PBP1_LivM_like"/>
    <property type="match status" value="1"/>
</dbReference>